<dbReference type="InterPro" id="IPR037525">
    <property type="entry name" value="Velvet_dom"/>
</dbReference>
<evidence type="ECO:0000313" key="8">
    <source>
        <dbReference type="Proteomes" id="UP000016930"/>
    </source>
</evidence>
<evidence type="ECO:0000256" key="3">
    <source>
        <dbReference type="ARBA" id="ARBA00023163"/>
    </source>
</evidence>
<feature type="domain" description="Velvet" evidence="6">
    <location>
        <begin position="28"/>
        <end position="253"/>
    </location>
</feature>
<dbReference type="Pfam" id="PF11754">
    <property type="entry name" value="Velvet"/>
    <property type="match status" value="2"/>
</dbReference>
<evidence type="ECO:0000256" key="4">
    <source>
        <dbReference type="ARBA" id="ARBA00023242"/>
    </source>
</evidence>
<accession>M2RG15</accession>
<organism evidence="7 8">
    <name type="scientific">Ceriporiopsis subvermispora (strain B)</name>
    <name type="common">White-rot fungus</name>
    <name type="synonym">Gelatoporia subvermispora</name>
    <dbReference type="NCBI Taxonomy" id="914234"/>
    <lineage>
        <taxon>Eukaryota</taxon>
        <taxon>Fungi</taxon>
        <taxon>Dikarya</taxon>
        <taxon>Basidiomycota</taxon>
        <taxon>Agaricomycotina</taxon>
        <taxon>Agaricomycetes</taxon>
        <taxon>Polyporales</taxon>
        <taxon>Gelatoporiaceae</taxon>
        <taxon>Gelatoporia</taxon>
    </lineage>
</organism>
<dbReference type="PROSITE" id="PS51821">
    <property type="entry name" value="VELVET"/>
    <property type="match status" value="1"/>
</dbReference>
<keyword evidence="3" id="KW-0804">Transcription</keyword>
<dbReference type="AlphaFoldDB" id="M2RG15"/>
<dbReference type="InterPro" id="IPR021740">
    <property type="entry name" value="Velvet"/>
</dbReference>
<dbReference type="Proteomes" id="UP000016930">
    <property type="component" value="Unassembled WGS sequence"/>
</dbReference>
<feature type="compositionally biased region" description="Low complexity" evidence="5">
    <location>
        <begin position="134"/>
        <end position="143"/>
    </location>
</feature>
<proteinExistence type="predicted"/>
<dbReference type="PANTHER" id="PTHR33572">
    <property type="entry name" value="SPORE DEVELOPMENT REGULATOR VOSA"/>
    <property type="match status" value="1"/>
</dbReference>
<dbReference type="EMBL" id="KB445796">
    <property type="protein sequence ID" value="EMD37761.1"/>
    <property type="molecule type" value="Genomic_DNA"/>
</dbReference>
<evidence type="ECO:0000313" key="7">
    <source>
        <dbReference type="EMBL" id="EMD37761.1"/>
    </source>
</evidence>
<name>M2RG15_CERS8</name>
<dbReference type="InterPro" id="IPR038491">
    <property type="entry name" value="Velvet_dom_sf"/>
</dbReference>
<dbReference type="OrthoDB" id="5599552at2759"/>
<keyword evidence="4" id="KW-0539">Nucleus</keyword>
<keyword evidence="2" id="KW-0805">Transcription regulation</keyword>
<protein>
    <recommendedName>
        <fullName evidence="6">Velvet domain-containing protein</fullName>
    </recommendedName>
</protein>
<dbReference type="Gene3D" id="2.60.40.3960">
    <property type="entry name" value="Velvet domain"/>
    <property type="match status" value="2"/>
</dbReference>
<dbReference type="STRING" id="914234.M2RG15"/>
<comment type="subcellular location">
    <subcellularLocation>
        <location evidence="1">Nucleus</location>
    </subcellularLocation>
</comment>
<evidence type="ECO:0000256" key="1">
    <source>
        <dbReference type="ARBA" id="ARBA00004123"/>
    </source>
</evidence>
<sequence>MLRDVRPLQTGSSAIGEPVTFVAGQFAGQTIRTQLEELQKADLGRKYARKDRRPVDPPPVVRLRMIRIINYGTPDKFEEEITQYDDLIAFGLTCHLDLFPIRGENGSGSLPWENMGHTGQRSTEPSPALPPAFAPQQHPAQSPVMQHNPPFSSRTGPLILDHMSRNNHRVTAACPPSPGPSSEVAVQLEGTFILRYRAFNVFAQATEGRDIPAIAECYGGPFRIYSTKDFPGLRASTDLTKCLSLLGVRAHVREQERKRRKNEKNLERAPDRRGSPDQL</sequence>
<dbReference type="PANTHER" id="PTHR33572:SF3">
    <property type="entry name" value="VELVET COMPLEX SUBUNIT B"/>
    <property type="match status" value="1"/>
</dbReference>
<feature type="region of interest" description="Disordered" evidence="5">
    <location>
        <begin position="253"/>
        <end position="279"/>
    </location>
</feature>
<reference evidence="7 8" key="1">
    <citation type="journal article" date="2012" name="Proc. Natl. Acad. Sci. U.S.A.">
        <title>Comparative genomics of Ceriporiopsis subvermispora and Phanerochaete chrysosporium provide insight into selective ligninolysis.</title>
        <authorList>
            <person name="Fernandez-Fueyo E."/>
            <person name="Ruiz-Duenas F.J."/>
            <person name="Ferreira P."/>
            <person name="Floudas D."/>
            <person name="Hibbett D.S."/>
            <person name="Canessa P."/>
            <person name="Larrondo L.F."/>
            <person name="James T.Y."/>
            <person name="Seelenfreund D."/>
            <person name="Lobos S."/>
            <person name="Polanco R."/>
            <person name="Tello M."/>
            <person name="Honda Y."/>
            <person name="Watanabe T."/>
            <person name="Watanabe T."/>
            <person name="Ryu J.S."/>
            <person name="Kubicek C.P."/>
            <person name="Schmoll M."/>
            <person name="Gaskell J."/>
            <person name="Hammel K.E."/>
            <person name="St John F.J."/>
            <person name="Vanden Wymelenberg A."/>
            <person name="Sabat G."/>
            <person name="Splinter BonDurant S."/>
            <person name="Syed K."/>
            <person name="Yadav J.S."/>
            <person name="Doddapaneni H."/>
            <person name="Subramanian V."/>
            <person name="Lavin J.L."/>
            <person name="Oguiza J.A."/>
            <person name="Perez G."/>
            <person name="Pisabarro A.G."/>
            <person name="Ramirez L."/>
            <person name="Santoyo F."/>
            <person name="Master E."/>
            <person name="Coutinho P.M."/>
            <person name="Henrissat B."/>
            <person name="Lombard V."/>
            <person name="Magnuson J.K."/>
            <person name="Kuees U."/>
            <person name="Hori C."/>
            <person name="Igarashi K."/>
            <person name="Samejima M."/>
            <person name="Held B.W."/>
            <person name="Barry K.W."/>
            <person name="LaButti K.M."/>
            <person name="Lapidus A."/>
            <person name="Lindquist E.A."/>
            <person name="Lucas S.M."/>
            <person name="Riley R."/>
            <person name="Salamov A.A."/>
            <person name="Hoffmeister D."/>
            <person name="Schwenk D."/>
            <person name="Hadar Y."/>
            <person name="Yarden O."/>
            <person name="de Vries R.P."/>
            <person name="Wiebenga A."/>
            <person name="Stenlid J."/>
            <person name="Eastwood D."/>
            <person name="Grigoriev I.V."/>
            <person name="Berka R.M."/>
            <person name="Blanchette R.A."/>
            <person name="Kersten P."/>
            <person name="Martinez A.T."/>
            <person name="Vicuna R."/>
            <person name="Cullen D."/>
        </authorList>
    </citation>
    <scope>NUCLEOTIDE SEQUENCE [LARGE SCALE GENOMIC DNA]</scope>
    <source>
        <strain evidence="7 8">B</strain>
    </source>
</reference>
<evidence type="ECO:0000259" key="6">
    <source>
        <dbReference type="PROSITE" id="PS51821"/>
    </source>
</evidence>
<feature type="region of interest" description="Disordered" evidence="5">
    <location>
        <begin position="109"/>
        <end position="152"/>
    </location>
</feature>
<evidence type="ECO:0000256" key="2">
    <source>
        <dbReference type="ARBA" id="ARBA00023015"/>
    </source>
</evidence>
<keyword evidence="8" id="KW-1185">Reference proteome</keyword>
<dbReference type="GO" id="GO:0005634">
    <property type="term" value="C:nucleus"/>
    <property type="evidence" value="ECO:0007669"/>
    <property type="project" value="UniProtKB-SubCell"/>
</dbReference>
<gene>
    <name evidence="7" type="ORF">CERSUDRAFT_94754</name>
</gene>
<evidence type="ECO:0000256" key="5">
    <source>
        <dbReference type="SAM" id="MobiDB-lite"/>
    </source>
</evidence>
<dbReference type="HOGENOM" id="CLU_044751_0_0_1"/>